<dbReference type="InterPro" id="IPR001460">
    <property type="entry name" value="PCN-bd_Tpept"/>
</dbReference>
<dbReference type="RefSeq" id="WP_264716589.1">
    <property type="nucleotide sequence ID" value="NZ_JAPDNT010000043.1"/>
</dbReference>
<reference evidence="16" key="2">
    <citation type="submission" date="2022-10" db="EMBL/GenBank/DDBJ databases">
        <authorList>
            <person name="Trinh H.N."/>
        </authorList>
    </citation>
    <scope>NUCLEOTIDE SEQUENCE</scope>
    <source>
        <strain evidence="16">RN2-1</strain>
    </source>
</reference>
<dbReference type="InterPro" id="IPR023346">
    <property type="entry name" value="Lysozyme-like_dom_sf"/>
</dbReference>
<evidence type="ECO:0000313" key="17">
    <source>
        <dbReference type="Proteomes" id="UP001165679"/>
    </source>
</evidence>
<evidence type="ECO:0000256" key="10">
    <source>
        <dbReference type="ARBA" id="ARBA00044770"/>
    </source>
</evidence>
<evidence type="ECO:0000256" key="7">
    <source>
        <dbReference type="ARBA" id="ARBA00022679"/>
    </source>
</evidence>
<feature type="chain" id="PRO_5041401218" description="peptidoglycan glycosyltransferase" evidence="12">
    <location>
        <begin position="24"/>
        <end position="638"/>
    </location>
</feature>
<dbReference type="InterPro" id="IPR012338">
    <property type="entry name" value="Beta-lactam/transpept-like"/>
</dbReference>
<evidence type="ECO:0000313" key="16">
    <source>
        <dbReference type="EMBL" id="MCW3477632.1"/>
    </source>
</evidence>
<evidence type="ECO:0000256" key="3">
    <source>
        <dbReference type="ARBA" id="ARBA00007739"/>
    </source>
</evidence>
<feature type="domain" description="Penicillin-binding C-terminal" evidence="15">
    <location>
        <begin position="558"/>
        <end position="636"/>
    </location>
</feature>
<dbReference type="SUPFAM" id="SSF53955">
    <property type="entry name" value="Lysozyme-like"/>
    <property type="match status" value="1"/>
</dbReference>
<dbReference type="InterPro" id="IPR036950">
    <property type="entry name" value="PBP_transglycosylase"/>
</dbReference>
<comment type="catalytic activity">
    <reaction evidence="11">
        <text>[GlcNAc-(1-&gt;4)-Mur2Ac(oyl-L-Ala-gamma-D-Glu-L-Lys-D-Ala-D-Ala)](n)-di-trans,octa-cis-undecaprenyl diphosphate + beta-D-GlcNAc-(1-&gt;4)-Mur2Ac(oyl-L-Ala-gamma-D-Glu-L-Lys-D-Ala-D-Ala)-di-trans,octa-cis-undecaprenyl diphosphate = [GlcNAc-(1-&gt;4)-Mur2Ac(oyl-L-Ala-gamma-D-Glu-L-Lys-D-Ala-D-Ala)](n+1)-di-trans,octa-cis-undecaprenyl diphosphate + di-trans,octa-cis-undecaprenyl diphosphate + H(+)</text>
        <dbReference type="Rhea" id="RHEA:23708"/>
        <dbReference type="Rhea" id="RHEA-COMP:9602"/>
        <dbReference type="Rhea" id="RHEA-COMP:9603"/>
        <dbReference type="ChEBI" id="CHEBI:15378"/>
        <dbReference type="ChEBI" id="CHEBI:58405"/>
        <dbReference type="ChEBI" id="CHEBI:60033"/>
        <dbReference type="ChEBI" id="CHEBI:78435"/>
        <dbReference type="EC" id="2.4.99.28"/>
    </reaction>
</comment>
<evidence type="ECO:0000256" key="2">
    <source>
        <dbReference type="ARBA" id="ARBA00007090"/>
    </source>
</evidence>
<comment type="similarity">
    <text evidence="2">In the C-terminal section; belongs to the transpeptidase family.</text>
</comment>
<evidence type="ECO:0000256" key="11">
    <source>
        <dbReference type="ARBA" id="ARBA00049902"/>
    </source>
</evidence>
<evidence type="ECO:0000256" key="9">
    <source>
        <dbReference type="ARBA" id="ARBA00023268"/>
    </source>
</evidence>
<evidence type="ECO:0000256" key="8">
    <source>
        <dbReference type="ARBA" id="ARBA00022801"/>
    </source>
</evidence>
<evidence type="ECO:0000256" key="4">
    <source>
        <dbReference type="ARBA" id="ARBA00022645"/>
    </source>
</evidence>
<keyword evidence="8" id="KW-0378">Hydrolase</keyword>
<dbReference type="PANTHER" id="PTHR32282:SF15">
    <property type="entry name" value="PENICILLIN-BINDING PROTEIN 1C"/>
    <property type="match status" value="1"/>
</dbReference>
<dbReference type="Gene3D" id="1.10.3810.10">
    <property type="entry name" value="Biosynthetic peptidoglycan transglycosylase-like"/>
    <property type="match status" value="1"/>
</dbReference>
<sequence length="638" mass="67231">MAAKARARLLALAASAASLVAAAAVLDRAFPPDLSRLETVGTEVVDRSGRTLALLPAPGGVWRFRTAADDVAPVLVETLVATEDRHFWWHPGVNPLALARAALQDLSAGRIVSGGSTLTMQAARLLEPRPRTMRSKLIEVVRALQLERRFSKREILGIWLTLAPYGGNLEGARAGAMAWFGVSPRLLDPAQAALLVAIPRRPEALRPDRHAERARVLRDRILHADGGAMPAQRLRLPRHAGQALSGLLAGRVPASRVATTLDLPLQAALERLAAERMQALPERAALALLVAEPSGDIRALATGGRISLDLTRAVRSPGSALKPFIYAMAFQDGIAGPETRLDDLPRRFGGYAPENFDRGFAGPVTAAEALRRSLNLPAVALLDRVGPLRFLATLRTAGVTLRLPAGADPSLPLALGGAGVTLRQAVGLYAALAGDGSVPALRLRDDDLVARQPFLPPRIAAMVADVLTQPFPDGGRAGVAWKTGTSWGGRDAWALGFDRGFVAAAWVGRPNGTPLPGATGRALALPLLARMFDLLPPAPRVAAPAPALADAARVATARPADGLRLLFPPAGAVLSNDGPVVVRAMGGRRPLTFMVDGAPLPHDPARREVAWLPPAPGFYRVTILDADGAAAHAAVRVR</sequence>
<reference evidence="16" key="1">
    <citation type="submission" date="2022-09" db="EMBL/GenBank/DDBJ databases">
        <title>Rhodovastum sp. nov. RN2-1 isolated from soil in Seongnam, South Korea.</title>
        <authorList>
            <person name="Le N.T."/>
        </authorList>
    </citation>
    <scope>NUCLEOTIDE SEQUENCE</scope>
    <source>
        <strain evidence="16">RN2-1</strain>
    </source>
</reference>
<dbReference type="InterPro" id="IPR009647">
    <property type="entry name" value="PBP_C"/>
</dbReference>
<protein>
    <recommendedName>
        <fullName evidence="10">peptidoglycan glycosyltransferase</fullName>
        <ecNumber evidence="10">2.4.99.28</ecNumber>
    </recommendedName>
</protein>
<gene>
    <name evidence="16" type="primary">pbpC</name>
    <name evidence="16" type="ORF">OL599_24025</name>
</gene>
<dbReference type="Gene3D" id="3.40.710.10">
    <property type="entry name" value="DD-peptidase/beta-lactamase superfamily"/>
    <property type="match status" value="1"/>
</dbReference>
<dbReference type="GO" id="GO:0008658">
    <property type="term" value="F:penicillin binding"/>
    <property type="evidence" value="ECO:0007669"/>
    <property type="project" value="InterPro"/>
</dbReference>
<dbReference type="SUPFAM" id="SSF56601">
    <property type="entry name" value="beta-lactamase/transpeptidase-like"/>
    <property type="match status" value="1"/>
</dbReference>
<comment type="similarity">
    <text evidence="3">In the N-terminal section; belongs to the glycosyltransferase 51 family.</text>
</comment>
<evidence type="ECO:0000256" key="1">
    <source>
        <dbReference type="ARBA" id="ARBA00004752"/>
    </source>
</evidence>
<keyword evidence="4" id="KW-0121">Carboxypeptidase</keyword>
<keyword evidence="6" id="KW-0328">Glycosyltransferase</keyword>
<dbReference type="Proteomes" id="UP001165679">
    <property type="component" value="Unassembled WGS sequence"/>
</dbReference>
<keyword evidence="5" id="KW-0645">Protease</keyword>
<evidence type="ECO:0000256" key="5">
    <source>
        <dbReference type="ARBA" id="ARBA00022670"/>
    </source>
</evidence>
<dbReference type="InterPro" id="IPR001264">
    <property type="entry name" value="Glyco_trans_51"/>
</dbReference>
<dbReference type="Pfam" id="PF00905">
    <property type="entry name" value="Transpeptidase"/>
    <property type="match status" value="1"/>
</dbReference>
<organism evidence="16 17">
    <name type="scientific">Limobrevibacterium gyesilva</name>
    <dbReference type="NCBI Taxonomy" id="2991712"/>
    <lineage>
        <taxon>Bacteria</taxon>
        <taxon>Pseudomonadati</taxon>
        <taxon>Pseudomonadota</taxon>
        <taxon>Alphaproteobacteria</taxon>
        <taxon>Acetobacterales</taxon>
        <taxon>Acetobacteraceae</taxon>
        <taxon>Limobrevibacterium</taxon>
    </lineage>
</organism>
<dbReference type="AlphaFoldDB" id="A0AA42CK76"/>
<keyword evidence="9" id="KW-0511">Multifunctional enzyme</keyword>
<keyword evidence="12" id="KW-0732">Signal</keyword>
<evidence type="ECO:0000259" key="13">
    <source>
        <dbReference type="Pfam" id="PF00905"/>
    </source>
</evidence>
<comment type="pathway">
    <text evidence="1">Cell wall biogenesis; peptidoglycan biosynthesis.</text>
</comment>
<feature type="domain" description="Penicillin-binding protein transpeptidase" evidence="13">
    <location>
        <begin position="302"/>
        <end position="485"/>
    </location>
</feature>
<dbReference type="Pfam" id="PF06832">
    <property type="entry name" value="BiPBP_C"/>
    <property type="match status" value="1"/>
</dbReference>
<proteinExistence type="inferred from homology"/>
<dbReference type="NCBIfam" id="TIGR02073">
    <property type="entry name" value="PBP_1c"/>
    <property type="match status" value="1"/>
</dbReference>
<feature type="domain" description="Glycosyl transferase family 51" evidence="14">
    <location>
        <begin position="63"/>
        <end position="223"/>
    </location>
</feature>
<dbReference type="InterPro" id="IPR011815">
    <property type="entry name" value="PBP_1c"/>
</dbReference>
<feature type="signal peptide" evidence="12">
    <location>
        <begin position="1"/>
        <end position="23"/>
    </location>
</feature>
<evidence type="ECO:0000259" key="14">
    <source>
        <dbReference type="Pfam" id="PF00912"/>
    </source>
</evidence>
<dbReference type="EC" id="2.4.99.28" evidence="10"/>
<evidence type="ECO:0000256" key="12">
    <source>
        <dbReference type="SAM" id="SignalP"/>
    </source>
</evidence>
<dbReference type="InterPro" id="IPR050396">
    <property type="entry name" value="Glycosyltr_51/Transpeptidase"/>
</dbReference>
<dbReference type="GO" id="GO:0004180">
    <property type="term" value="F:carboxypeptidase activity"/>
    <property type="evidence" value="ECO:0007669"/>
    <property type="project" value="UniProtKB-KW"/>
</dbReference>
<dbReference type="PANTHER" id="PTHR32282">
    <property type="entry name" value="BINDING PROTEIN TRANSPEPTIDASE, PUTATIVE-RELATED"/>
    <property type="match status" value="1"/>
</dbReference>
<dbReference type="GO" id="GO:0006508">
    <property type="term" value="P:proteolysis"/>
    <property type="evidence" value="ECO:0007669"/>
    <property type="project" value="UniProtKB-KW"/>
</dbReference>
<evidence type="ECO:0000259" key="15">
    <source>
        <dbReference type="Pfam" id="PF06832"/>
    </source>
</evidence>
<name>A0AA42CK76_9PROT</name>
<dbReference type="GO" id="GO:0008955">
    <property type="term" value="F:peptidoglycan glycosyltransferase activity"/>
    <property type="evidence" value="ECO:0007669"/>
    <property type="project" value="UniProtKB-EC"/>
</dbReference>
<evidence type="ECO:0000256" key="6">
    <source>
        <dbReference type="ARBA" id="ARBA00022676"/>
    </source>
</evidence>
<dbReference type="GO" id="GO:0009252">
    <property type="term" value="P:peptidoglycan biosynthetic process"/>
    <property type="evidence" value="ECO:0007669"/>
    <property type="project" value="InterPro"/>
</dbReference>
<dbReference type="Pfam" id="PF00912">
    <property type="entry name" value="Transgly"/>
    <property type="match status" value="1"/>
</dbReference>
<dbReference type="GO" id="GO:0030288">
    <property type="term" value="C:outer membrane-bounded periplasmic space"/>
    <property type="evidence" value="ECO:0007669"/>
    <property type="project" value="TreeGrafter"/>
</dbReference>
<keyword evidence="7" id="KW-0808">Transferase</keyword>
<keyword evidence="17" id="KW-1185">Reference proteome</keyword>
<dbReference type="EMBL" id="JAPDNT010000043">
    <property type="protein sequence ID" value="MCW3477632.1"/>
    <property type="molecule type" value="Genomic_DNA"/>
</dbReference>
<accession>A0AA42CK76</accession>
<comment type="caution">
    <text evidence="16">The sequence shown here is derived from an EMBL/GenBank/DDBJ whole genome shotgun (WGS) entry which is preliminary data.</text>
</comment>